<dbReference type="CDD" id="cd02932">
    <property type="entry name" value="OYE_YqiM_FMN"/>
    <property type="match status" value="1"/>
</dbReference>
<evidence type="ECO:0000313" key="8">
    <source>
        <dbReference type="Proteomes" id="UP001163328"/>
    </source>
</evidence>
<keyword evidence="5" id="KW-0560">Oxidoreductase</keyword>
<dbReference type="PANTHER" id="PTHR43303:SF4">
    <property type="entry name" value="NADPH DEHYDROGENASE C23G7.10C-RELATED"/>
    <property type="match status" value="1"/>
</dbReference>
<dbReference type="PANTHER" id="PTHR43303">
    <property type="entry name" value="NADPH DEHYDROGENASE C23G7.10C-RELATED"/>
    <property type="match status" value="1"/>
</dbReference>
<dbReference type="Proteomes" id="UP001163328">
    <property type="component" value="Chromosome"/>
</dbReference>
<organism evidence="7 8">
    <name type="scientific">Flavobacterium agricola</name>
    <dbReference type="NCBI Taxonomy" id="2870839"/>
    <lineage>
        <taxon>Bacteria</taxon>
        <taxon>Pseudomonadati</taxon>
        <taxon>Bacteroidota</taxon>
        <taxon>Flavobacteriia</taxon>
        <taxon>Flavobacteriales</taxon>
        <taxon>Flavobacteriaceae</taxon>
        <taxon>Flavobacterium</taxon>
    </lineage>
</organism>
<name>A0ABY6M4X4_9FLAO</name>
<evidence type="ECO:0000256" key="4">
    <source>
        <dbReference type="ARBA" id="ARBA00022857"/>
    </source>
</evidence>
<feature type="domain" description="NADH:flavin oxidoreductase/NADH oxidase N-terminal" evidence="6">
    <location>
        <begin position="3"/>
        <end position="340"/>
    </location>
</feature>
<accession>A0ABY6M4X4</accession>
<evidence type="ECO:0000256" key="3">
    <source>
        <dbReference type="ARBA" id="ARBA00022643"/>
    </source>
</evidence>
<evidence type="ECO:0000256" key="2">
    <source>
        <dbReference type="ARBA" id="ARBA00022630"/>
    </source>
</evidence>
<evidence type="ECO:0000256" key="5">
    <source>
        <dbReference type="ARBA" id="ARBA00023002"/>
    </source>
</evidence>
<dbReference type="InterPro" id="IPR013785">
    <property type="entry name" value="Aldolase_TIM"/>
</dbReference>
<sequence>MSKLFSSLQINNSIQLQNRIVVAPMCQYSADNGYANNWHLMHLGQFAAGKAGAIIQEATAVAPEGRISYKDLGLWEDGQITKLAEINAFIKAQGSVPGIQLAHAGRKASTNLPWLGREQFAPEHENGWQTVAPSALAFHPSDYTPKAVTESEITTLVDQFKQAAVRAVKAGFEIIEIHGAHGYLIHQFLSPLSNQRTDKYGGSFENRIRFTLEVVSAIKSVLTTQSLWIRLSATDWVDGGWNLEETIALCKILKQQGVEVFDISTGGLDRNQKIEVHPNYQVPFAEAVKNQAQVITGAVGLITKGKQAETILENQQADFILIGREFLRNPHFVYHCATELRVNLPWANQYERGKE</sequence>
<dbReference type="Gene3D" id="3.20.20.70">
    <property type="entry name" value="Aldolase class I"/>
    <property type="match status" value="1"/>
</dbReference>
<reference evidence="7" key="1">
    <citation type="submission" date="2021-08" db="EMBL/GenBank/DDBJ databases">
        <title>Flavobacterium sp. strain CC-SYL302.</title>
        <authorList>
            <person name="Lin S.-Y."/>
            <person name="Lee T.-H."/>
            <person name="Young C.-C."/>
        </authorList>
    </citation>
    <scope>NUCLEOTIDE SEQUENCE</scope>
    <source>
        <strain evidence="7">CC-SYL302</strain>
    </source>
</reference>
<dbReference type="InterPro" id="IPR001155">
    <property type="entry name" value="OxRdtase_FMN_N"/>
</dbReference>
<keyword evidence="2" id="KW-0285">Flavoprotein</keyword>
<dbReference type="SUPFAM" id="SSF51395">
    <property type="entry name" value="FMN-linked oxidoreductases"/>
    <property type="match status" value="1"/>
</dbReference>
<comment type="cofactor">
    <cofactor evidence="1">
        <name>FMN</name>
        <dbReference type="ChEBI" id="CHEBI:58210"/>
    </cofactor>
</comment>
<dbReference type="InterPro" id="IPR044152">
    <property type="entry name" value="YqjM-like"/>
</dbReference>
<evidence type="ECO:0000256" key="1">
    <source>
        <dbReference type="ARBA" id="ARBA00001917"/>
    </source>
</evidence>
<dbReference type="EMBL" id="CP081495">
    <property type="protein sequence ID" value="UYW02526.1"/>
    <property type="molecule type" value="Genomic_DNA"/>
</dbReference>
<proteinExistence type="predicted"/>
<evidence type="ECO:0000313" key="7">
    <source>
        <dbReference type="EMBL" id="UYW02526.1"/>
    </source>
</evidence>
<gene>
    <name evidence="7" type="ORF">K5I29_06540</name>
</gene>
<keyword evidence="4" id="KW-0521">NADP</keyword>
<protein>
    <submittedName>
        <fullName evidence="7">NADH:flavin oxidoreductase/NADH oxidase</fullName>
    </submittedName>
</protein>
<keyword evidence="8" id="KW-1185">Reference proteome</keyword>
<dbReference type="Pfam" id="PF00724">
    <property type="entry name" value="Oxidored_FMN"/>
    <property type="match status" value="1"/>
</dbReference>
<keyword evidence="3" id="KW-0288">FMN</keyword>
<evidence type="ECO:0000259" key="6">
    <source>
        <dbReference type="Pfam" id="PF00724"/>
    </source>
</evidence>
<dbReference type="RefSeq" id="WP_264435094.1">
    <property type="nucleotide sequence ID" value="NZ_CP081495.1"/>
</dbReference>